<evidence type="ECO:0000256" key="9">
    <source>
        <dbReference type="ARBA" id="ARBA00022842"/>
    </source>
</evidence>
<feature type="compositionally biased region" description="Basic and acidic residues" evidence="15">
    <location>
        <begin position="1115"/>
        <end position="1128"/>
    </location>
</feature>
<keyword evidence="18" id="KW-1185">Reference proteome</keyword>
<dbReference type="PRINTS" id="PR00119">
    <property type="entry name" value="CATATPASE"/>
</dbReference>
<evidence type="ECO:0000256" key="4">
    <source>
        <dbReference type="ARBA" id="ARBA00022692"/>
    </source>
</evidence>
<feature type="transmembrane region" description="Helical" evidence="14">
    <location>
        <begin position="954"/>
        <end position="975"/>
    </location>
</feature>
<feature type="transmembrane region" description="Helical" evidence="14">
    <location>
        <begin position="1028"/>
        <end position="1048"/>
    </location>
</feature>
<evidence type="ECO:0000256" key="11">
    <source>
        <dbReference type="ARBA" id="ARBA00022989"/>
    </source>
</evidence>
<evidence type="ECO:0000256" key="2">
    <source>
        <dbReference type="ARBA" id="ARBA00022448"/>
    </source>
</evidence>
<dbReference type="SUPFAM" id="SSF81660">
    <property type="entry name" value="Metal cation-transporting ATPase, ATP-binding domain N"/>
    <property type="match status" value="1"/>
</dbReference>
<dbReference type="InterPro" id="IPR023298">
    <property type="entry name" value="ATPase_P-typ_TM_dom_sf"/>
</dbReference>
<dbReference type="InterPro" id="IPR006068">
    <property type="entry name" value="ATPase_P-typ_cation-transptr_C"/>
</dbReference>
<dbReference type="InterPro" id="IPR006408">
    <property type="entry name" value="P-type_ATPase_IIB"/>
</dbReference>
<dbReference type="SFLD" id="SFLDG00002">
    <property type="entry name" value="C1.7:_P-type_atpase_like"/>
    <property type="match status" value="1"/>
</dbReference>
<dbReference type="Proteomes" id="UP001583177">
    <property type="component" value="Unassembled WGS sequence"/>
</dbReference>
<dbReference type="InterPro" id="IPR004014">
    <property type="entry name" value="ATPase_P-typ_cation-transptr_N"/>
</dbReference>
<dbReference type="NCBIfam" id="TIGR01494">
    <property type="entry name" value="ATPase_P-type"/>
    <property type="match status" value="1"/>
</dbReference>
<keyword evidence="2 14" id="KW-0813">Transport</keyword>
<reference evidence="17 18" key="1">
    <citation type="journal article" date="2024" name="IMA Fungus">
        <title>IMA Genome - F19 : A genome assembly and annotation guide to empower mycologists, including annotated draft genome sequences of Ceratocystis pirilliformis, Diaporthe australafricana, Fusarium ophioides, Paecilomyces lecythidis, and Sporothrix stenoceras.</title>
        <authorList>
            <person name="Aylward J."/>
            <person name="Wilson A.M."/>
            <person name="Visagie C.M."/>
            <person name="Spraker J."/>
            <person name="Barnes I."/>
            <person name="Buitendag C."/>
            <person name="Ceriani C."/>
            <person name="Del Mar Angel L."/>
            <person name="du Plessis D."/>
            <person name="Fuchs T."/>
            <person name="Gasser K."/>
            <person name="Kramer D."/>
            <person name="Li W."/>
            <person name="Munsamy K."/>
            <person name="Piso A."/>
            <person name="Price J.L."/>
            <person name="Sonnekus B."/>
            <person name="Thomas C."/>
            <person name="van der Nest A."/>
            <person name="van Dijk A."/>
            <person name="van Heerden A."/>
            <person name="van Vuuren N."/>
            <person name="Yilmaz N."/>
            <person name="Duong T.A."/>
            <person name="van der Merwe N.A."/>
            <person name="Wingfield M.J."/>
            <person name="Wingfield B.D."/>
        </authorList>
    </citation>
    <scope>NUCLEOTIDE SEQUENCE [LARGE SCALE GENOMIC DNA]</scope>
    <source>
        <strain evidence="17 18">CMW 18300</strain>
    </source>
</reference>
<evidence type="ECO:0000256" key="10">
    <source>
        <dbReference type="ARBA" id="ARBA00022967"/>
    </source>
</evidence>
<keyword evidence="10" id="KW-1278">Translocase</keyword>
<dbReference type="PRINTS" id="PR00120">
    <property type="entry name" value="HATPASE"/>
</dbReference>
<dbReference type="Gene3D" id="3.40.50.1000">
    <property type="entry name" value="HAD superfamily/HAD-like"/>
    <property type="match status" value="1"/>
</dbReference>
<name>A0ABR3X4P3_9PEZI</name>
<feature type="transmembrane region" description="Helical" evidence="14">
    <location>
        <begin position="392"/>
        <end position="414"/>
    </location>
</feature>
<feature type="transmembrane region" description="Helical" evidence="14">
    <location>
        <begin position="222"/>
        <end position="242"/>
    </location>
</feature>
<keyword evidence="3 14" id="KW-0109">Calcium transport</keyword>
<comment type="function">
    <text evidence="14">Catalyzes the hydrolysis of ATP coupled with the transport of calcium.</text>
</comment>
<dbReference type="SUPFAM" id="SSF81653">
    <property type="entry name" value="Calcium ATPase, transduction domain A"/>
    <property type="match status" value="1"/>
</dbReference>
<comment type="subcellular location">
    <subcellularLocation>
        <location evidence="1">Endomembrane system</location>
        <topology evidence="1">Multi-pass membrane protein</topology>
    </subcellularLocation>
    <subcellularLocation>
        <location evidence="14">Membrane</location>
        <topology evidence="14">Multi-pass membrane protein</topology>
    </subcellularLocation>
</comment>
<keyword evidence="13 14" id="KW-0472">Membrane</keyword>
<dbReference type="InterPro" id="IPR018303">
    <property type="entry name" value="ATPase_P-typ_P_site"/>
</dbReference>
<comment type="similarity">
    <text evidence="14">Belongs to the cation transport ATPase (P-type) (TC 3.A.3) family.</text>
</comment>
<feature type="domain" description="Cation-transporting P-type ATPase N-terminal" evidence="16">
    <location>
        <begin position="93"/>
        <end position="203"/>
    </location>
</feature>
<keyword evidence="12 14" id="KW-0406">Ion transport</keyword>
<dbReference type="InterPro" id="IPR008250">
    <property type="entry name" value="ATPase_P-typ_transduc_dom_A_sf"/>
</dbReference>
<evidence type="ECO:0000256" key="15">
    <source>
        <dbReference type="SAM" id="MobiDB-lite"/>
    </source>
</evidence>
<feature type="transmembrane region" description="Helical" evidence="14">
    <location>
        <begin position="906"/>
        <end position="933"/>
    </location>
</feature>
<dbReference type="Pfam" id="PF00690">
    <property type="entry name" value="Cation_ATPase_N"/>
    <property type="match status" value="1"/>
</dbReference>
<accession>A0ABR3X4P3</accession>
<evidence type="ECO:0000256" key="3">
    <source>
        <dbReference type="ARBA" id="ARBA00022568"/>
    </source>
</evidence>
<evidence type="ECO:0000313" key="18">
    <source>
        <dbReference type="Proteomes" id="UP001583177"/>
    </source>
</evidence>
<organism evidence="17 18">
    <name type="scientific">Diaporthe australafricana</name>
    <dbReference type="NCBI Taxonomy" id="127596"/>
    <lineage>
        <taxon>Eukaryota</taxon>
        <taxon>Fungi</taxon>
        <taxon>Dikarya</taxon>
        <taxon>Ascomycota</taxon>
        <taxon>Pezizomycotina</taxon>
        <taxon>Sordariomycetes</taxon>
        <taxon>Sordariomycetidae</taxon>
        <taxon>Diaporthales</taxon>
        <taxon>Diaporthaceae</taxon>
        <taxon>Diaporthe</taxon>
    </lineage>
</organism>
<feature type="transmembrane region" description="Helical" evidence="14">
    <location>
        <begin position="187"/>
        <end position="207"/>
    </location>
</feature>
<dbReference type="Gene3D" id="2.70.150.10">
    <property type="entry name" value="Calcium-transporting ATPase, cytoplasmic transduction domain A"/>
    <property type="match status" value="1"/>
</dbReference>
<evidence type="ECO:0000256" key="7">
    <source>
        <dbReference type="ARBA" id="ARBA00022837"/>
    </source>
</evidence>
<dbReference type="Gene3D" id="3.40.1110.10">
    <property type="entry name" value="Calcium-transporting ATPase, cytoplasmic domain N"/>
    <property type="match status" value="1"/>
</dbReference>
<dbReference type="InterPro" id="IPR023214">
    <property type="entry name" value="HAD_sf"/>
</dbReference>
<dbReference type="SFLD" id="SFLDS00003">
    <property type="entry name" value="Haloacid_Dehalogenase"/>
    <property type="match status" value="1"/>
</dbReference>
<dbReference type="SUPFAM" id="SSF56784">
    <property type="entry name" value="HAD-like"/>
    <property type="match status" value="1"/>
</dbReference>
<dbReference type="SFLD" id="SFLDF00027">
    <property type="entry name" value="p-type_atpase"/>
    <property type="match status" value="1"/>
</dbReference>
<evidence type="ECO:0000256" key="13">
    <source>
        <dbReference type="ARBA" id="ARBA00023136"/>
    </source>
</evidence>
<dbReference type="SMART" id="SM00831">
    <property type="entry name" value="Cation_ATPase_N"/>
    <property type="match status" value="1"/>
</dbReference>
<feature type="compositionally biased region" description="Polar residues" evidence="15">
    <location>
        <begin position="1"/>
        <end position="15"/>
    </location>
</feature>
<feature type="transmembrane region" description="Helical" evidence="14">
    <location>
        <begin position="1060"/>
        <end position="1078"/>
    </location>
</feature>
<keyword evidence="8 14" id="KW-0067">ATP-binding</keyword>
<feature type="region of interest" description="Disordered" evidence="15">
    <location>
        <begin position="1107"/>
        <end position="1136"/>
    </location>
</feature>
<dbReference type="EMBL" id="JAWRVE010000036">
    <property type="protein sequence ID" value="KAL1870686.1"/>
    <property type="molecule type" value="Genomic_DNA"/>
</dbReference>
<dbReference type="Pfam" id="PF08282">
    <property type="entry name" value="Hydrolase_3"/>
    <property type="match status" value="1"/>
</dbReference>
<sequence>MTDQTSTSPSQSKNVQPEPLTSRGNNPRFEIDFTADSDDNVPENPFAFAPGHLHKLAVARSVAALQAFGGLNGLAYGLRSDAASGLSLDEDALEGLISAQSACKESSSSILTPDPKQLQVLPPHDAPRGSHGEGAHGIHGLAEQLRLEHAGNRGYSDRRRVFGENRLPPPRQRSFLQLCWLAANDKLIFLLMASATVSLALGIYQAVQIQQKGGESGSSLEWVESVTIVAAIIVIILVQALNDYHKNYKFQKLNQKKEERMVTVTRSGKHVTISVFDLLVGDLLRVEAGDVAPVDGVLVDGFGVQVDESPMTGESDLVDKTPAAFISEANRKSVTKGVDPFIFSGTRVVHGVGDYLVVAVGPNSTHGRIRLSLRSDVEETPLQQKLGRLAKYLIFIGFGIGIVFFLILFIRWLVQMSRGDLAHLSPQEKGEEFLDIFMLAVNVVVVGVPEGLSLAVAVALAFATTRMLKDNNLVRLLRSCEIMGNATTVCSDKTGTLTTNDMTVVTGVVGESRFNDDSGAPPAEAEESKVQSSGKLAEALSREVKHLLKDSVVLNSTAFESDGAGTGDFVGSSTETALLKYGRQHLGMGPVAEERANSNVVELFPFNSTLKWMACMVKLNDGRYRMLAKGAAEVVLGNCSTTLKDPHGGLTTTDMTSATRDRLTQLTRAYACDQLRVIALAYRDFDTPPMSDKGGRAGKTEAVNFADLFSENMTFLGLFAIRDPLRPEVVESVRQCKDAGVFVRMVTGDNFLTAKSIAAESGIYAAGGIAMDGPTFRKLSDEQLDLVIPRLQVLARSSPEDKQVLVRHLKRMGETCAVTGDGTNDAPALKAADVGFAMGVSGTEIAKEASSIILLDDNFRSIVRALAWGRMVNDASKKFLQFQLTINITAAILTIVSTLVDGPDSGIFAVIQLLWLNLIMDIFASLALSTGYPSRDALRRRPEPRNASIISIQMWKMILGQTIYQLIVVFTLHYAGDRFFPTSTQFERDQLQTFVWNTYMLICLFNQSNCRRVDNNLHIYEGVFRNPWFLGVQALTLAGQVTIVLKGGEAFQVAPITPSQWGFSFLFGFLVLPIGALIRKVPDQVVVVLAHRLSPLLTPIRKLRKRKQEKKRSKARDAEESEKEREPGEEYYDEKDEERRARRMQWRWIKAGLAGDQEFFEDFLHLHHEGEQRTEAFTRKSRTSRTQTLSARAGLVSAGLAAAGVDMKHHRLTPRAGVFNAPPRPEASGKEAVTALDIHQVIDAVRRNPEDCPSGWQIEVHVGTSQEDPVIPAREVLDSSTPPSQNPKFMRFVEGWLR</sequence>
<comment type="catalytic activity">
    <reaction evidence="14">
        <text>Ca(2+)(in) + ATP + H2O = Ca(2+)(out) + ADP + phosphate + H(+)</text>
        <dbReference type="Rhea" id="RHEA:18105"/>
        <dbReference type="ChEBI" id="CHEBI:15377"/>
        <dbReference type="ChEBI" id="CHEBI:15378"/>
        <dbReference type="ChEBI" id="CHEBI:29108"/>
        <dbReference type="ChEBI" id="CHEBI:30616"/>
        <dbReference type="ChEBI" id="CHEBI:43474"/>
        <dbReference type="ChEBI" id="CHEBI:456216"/>
        <dbReference type="EC" id="7.2.2.10"/>
    </reaction>
</comment>
<keyword evidence="11 14" id="KW-1133">Transmembrane helix</keyword>
<dbReference type="PROSITE" id="PS00154">
    <property type="entry name" value="ATPASE_E1_E2"/>
    <property type="match status" value="1"/>
</dbReference>
<dbReference type="Gene3D" id="1.20.1110.10">
    <property type="entry name" value="Calcium-transporting ATPase, transmembrane domain"/>
    <property type="match status" value="1"/>
</dbReference>
<gene>
    <name evidence="17" type="ORF">Daus18300_005006</name>
</gene>
<evidence type="ECO:0000256" key="14">
    <source>
        <dbReference type="RuleBase" id="RU361146"/>
    </source>
</evidence>
<evidence type="ECO:0000256" key="12">
    <source>
        <dbReference type="ARBA" id="ARBA00023065"/>
    </source>
</evidence>
<dbReference type="InterPro" id="IPR059000">
    <property type="entry name" value="ATPase_P-type_domA"/>
</dbReference>
<dbReference type="InterPro" id="IPR001757">
    <property type="entry name" value="P_typ_ATPase"/>
</dbReference>
<dbReference type="InterPro" id="IPR036412">
    <property type="entry name" value="HAD-like_sf"/>
</dbReference>
<dbReference type="Pfam" id="PF13246">
    <property type="entry name" value="Cation_ATPase"/>
    <property type="match status" value="1"/>
</dbReference>
<dbReference type="EC" id="7.2.2.10" evidence="14"/>
<dbReference type="SUPFAM" id="SSF81665">
    <property type="entry name" value="Calcium ATPase, transmembrane domain M"/>
    <property type="match status" value="1"/>
</dbReference>
<keyword evidence="7 14" id="KW-0106">Calcium</keyword>
<dbReference type="Pfam" id="PF00689">
    <property type="entry name" value="Cation_ATPase_C"/>
    <property type="match status" value="1"/>
</dbReference>
<evidence type="ECO:0000256" key="6">
    <source>
        <dbReference type="ARBA" id="ARBA00022741"/>
    </source>
</evidence>
<feature type="region of interest" description="Disordered" evidence="15">
    <location>
        <begin position="1"/>
        <end position="33"/>
    </location>
</feature>
<comment type="caution">
    <text evidence="17">The sequence shown here is derived from an EMBL/GenBank/DDBJ whole genome shotgun (WGS) entry which is preliminary data.</text>
</comment>
<keyword evidence="4 14" id="KW-0812">Transmembrane</keyword>
<evidence type="ECO:0000313" key="17">
    <source>
        <dbReference type="EMBL" id="KAL1870686.1"/>
    </source>
</evidence>
<keyword evidence="5" id="KW-0479">Metal-binding</keyword>
<keyword evidence="6 14" id="KW-0547">Nucleotide-binding</keyword>
<evidence type="ECO:0000256" key="8">
    <source>
        <dbReference type="ARBA" id="ARBA00022840"/>
    </source>
</evidence>
<comment type="caution">
    <text evidence="14">Lacks conserved residue(s) required for the propagation of feature annotation.</text>
</comment>
<proteinExistence type="inferred from homology"/>
<dbReference type="PANTHER" id="PTHR24093:SF369">
    <property type="entry name" value="CALCIUM-TRANSPORTING ATPASE"/>
    <property type="match status" value="1"/>
</dbReference>
<feature type="region of interest" description="Disordered" evidence="15">
    <location>
        <begin position="512"/>
        <end position="532"/>
    </location>
</feature>
<dbReference type="InterPro" id="IPR023299">
    <property type="entry name" value="ATPase_P-typ_cyto_dom_N"/>
</dbReference>
<dbReference type="Pfam" id="PF00122">
    <property type="entry name" value="E1-E2_ATPase"/>
    <property type="match status" value="1"/>
</dbReference>
<dbReference type="PANTHER" id="PTHR24093">
    <property type="entry name" value="CATION TRANSPORTING ATPASE"/>
    <property type="match status" value="1"/>
</dbReference>
<protein>
    <recommendedName>
        <fullName evidence="14">Calcium-transporting ATPase</fullName>
        <ecNumber evidence="14">7.2.2.10</ecNumber>
    </recommendedName>
</protein>
<dbReference type="InterPro" id="IPR044492">
    <property type="entry name" value="P_typ_ATPase_HD_dom"/>
</dbReference>
<evidence type="ECO:0000259" key="16">
    <source>
        <dbReference type="SMART" id="SM00831"/>
    </source>
</evidence>
<evidence type="ECO:0000256" key="1">
    <source>
        <dbReference type="ARBA" id="ARBA00004127"/>
    </source>
</evidence>
<keyword evidence="9" id="KW-0460">Magnesium</keyword>
<evidence type="ECO:0000256" key="5">
    <source>
        <dbReference type="ARBA" id="ARBA00022723"/>
    </source>
</evidence>
<feature type="transmembrane region" description="Helical" evidence="14">
    <location>
        <begin position="879"/>
        <end position="900"/>
    </location>
</feature>
<feature type="transmembrane region" description="Helical" evidence="14">
    <location>
        <begin position="434"/>
        <end position="463"/>
    </location>
</feature>
<dbReference type="NCBIfam" id="TIGR01517">
    <property type="entry name" value="ATPase-IIB_Ca"/>
    <property type="match status" value="1"/>
</dbReference>